<reference evidence="2 3" key="1">
    <citation type="journal article" date="2017" name="Curr. Biol.">
        <title>The Evolution of Venom by Co-option of Single-Copy Genes.</title>
        <authorList>
            <person name="Martinson E.O."/>
            <person name="Mrinalini"/>
            <person name="Kelkar Y.D."/>
            <person name="Chang C.H."/>
            <person name="Werren J.H."/>
        </authorList>
    </citation>
    <scope>NUCLEOTIDE SEQUENCE [LARGE SCALE GENOMIC DNA]</scope>
    <source>
        <strain evidence="2 3">Alberta</strain>
        <tissue evidence="2">Whole body</tissue>
    </source>
</reference>
<dbReference type="OrthoDB" id="6243211at2759"/>
<dbReference type="Proteomes" id="UP000215335">
    <property type="component" value="Unassembled WGS sequence"/>
</dbReference>
<dbReference type="EMBL" id="NNAY01003963">
    <property type="protein sequence ID" value="OXU18569.1"/>
    <property type="molecule type" value="Genomic_DNA"/>
</dbReference>
<feature type="transmembrane region" description="Helical" evidence="1">
    <location>
        <begin position="307"/>
        <end position="325"/>
    </location>
</feature>
<dbReference type="InterPro" id="IPR037660">
    <property type="entry name" value="CCDC51"/>
</dbReference>
<organism evidence="2 3">
    <name type="scientific">Trichomalopsis sarcophagae</name>
    <dbReference type="NCBI Taxonomy" id="543379"/>
    <lineage>
        <taxon>Eukaryota</taxon>
        <taxon>Metazoa</taxon>
        <taxon>Ecdysozoa</taxon>
        <taxon>Arthropoda</taxon>
        <taxon>Hexapoda</taxon>
        <taxon>Insecta</taxon>
        <taxon>Pterygota</taxon>
        <taxon>Neoptera</taxon>
        <taxon>Endopterygota</taxon>
        <taxon>Hymenoptera</taxon>
        <taxon>Apocrita</taxon>
        <taxon>Proctotrupomorpha</taxon>
        <taxon>Chalcidoidea</taxon>
        <taxon>Pteromalidae</taxon>
        <taxon>Pteromalinae</taxon>
        <taxon>Trichomalopsis</taxon>
    </lineage>
</organism>
<keyword evidence="3" id="KW-1185">Reference proteome</keyword>
<dbReference type="PANTHER" id="PTHR28624">
    <property type="entry name" value="COILED-COIL DOMAIN-CONTAINING PROTEIN 51"/>
    <property type="match status" value="1"/>
</dbReference>
<evidence type="ECO:0000256" key="1">
    <source>
        <dbReference type="SAM" id="Phobius"/>
    </source>
</evidence>
<dbReference type="AlphaFoldDB" id="A0A232EJM6"/>
<keyword evidence="1" id="KW-0472">Membrane</keyword>
<dbReference type="STRING" id="543379.A0A232EJM6"/>
<name>A0A232EJM6_9HYME</name>
<dbReference type="PANTHER" id="PTHR28624:SF1">
    <property type="entry name" value="MITOCHONDRIAL POTASSIUM CHANNEL"/>
    <property type="match status" value="1"/>
</dbReference>
<keyword evidence="1" id="KW-0812">Transmembrane</keyword>
<evidence type="ECO:0000313" key="3">
    <source>
        <dbReference type="Proteomes" id="UP000215335"/>
    </source>
</evidence>
<evidence type="ECO:0000313" key="2">
    <source>
        <dbReference type="EMBL" id="OXU18569.1"/>
    </source>
</evidence>
<comment type="caution">
    <text evidence="2">The sequence shown here is derived from an EMBL/GenBank/DDBJ whole genome shotgun (WGS) entry which is preliminary data.</text>
</comment>
<protein>
    <recommendedName>
        <fullName evidence="4">Coiled-coil domain-containing protein 51</fullName>
    </recommendedName>
</protein>
<evidence type="ECO:0008006" key="4">
    <source>
        <dbReference type="Google" id="ProtNLM"/>
    </source>
</evidence>
<gene>
    <name evidence="2" type="ORF">TSAR_013936</name>
</gene>
<proteinExistence type="predicted"/>
<feature type="transmembrane region" description="Helical" evidence="1">
    <location>
        <begin position="205"/>
        <end position="225"/>
    </location>
</feature>
<keyword evidence="1" id="KW-1133">Transmembrane helix</keyword>
<accession>A0A232EJM6</accession>
<sequence>MAGNSRRVLKSLTEQINKSPLLFNASTAIGNATERAQQKISNLQNAASEKYVNIVKQVNDSTIIQDFNTAALQPSTPLPKRLVNYWQWYQQLTGMDKVELAKQQVIMVQDKLFKCQDQRRELTRQATSVNEKLKEIYSELIQTKRDDPKYVQLTILENKGLQEQTRITGQLTLLEGEERDHFTQLATAIKEYHDSQAMNAQKYKYLSILASALLAIVSLTGSMVYNNKRIIDVRNVITQAQSSMETNLNEKFAAILKRIEKQEKNITSALAIPGLTRISAASAEHILDHNTVEDDLPLPDVEKIKQTGYYLGIAVCTLYILQQIFRS</sequence>